<keyword evidence="3 5" id="KW-0732">Signal</keyword>
<dbReference type="RefSeq" id="WP_151582053.1">
    <property type="nucleotide sequence ID" value="NZ_WBVM01000003.1"/>
</dbReference>
<sequence>MRRANVLMAAAAALVLAACGGARGDAGSDDVGVTDDVIRLGMTAPLSGPGASYGDFAKGMQAYFEKVNADGGVHGRKIELIVRDDAYDPAKTVAETNRLIESDKVLAMVGGVGGATQSAVASTNNRNKVPTLLAITGLDALVEPALEYVSILQPTYGMESELWAEYIAEHHAGAKVGLLYQNDSSGKTVDGVLSKTFGADYTSQGYDTTDADVSTQITALREAGAEVVLFASAPKFATLGLLAIDRLGWKVPTLVSSVGYDSSVVENAGPAADGVVSALSVRPYQDEADPVVAEANDVVREHGKGVEPNQWTMVGVANAMIVTAILDSAGEDLDRDSLLEAHDSLVLDEGPWFGSVELSASDRVALGCFELVRLEGGKHEALGDPVCR</sequence>
<dbReference type="PROSITE" id="PS51257">
    <property type="entry name" value="PROKAR_LIPOPROTEIN"/>
    <property type="match status" value="1"/>
</dbReference>
<evidence type="ECO:0000256" key="2">
    <source>
        <dbReference type="ARBA" id="ARBA00022448"/>
    </source>
</evidence>
<dbReference type="InterPro" id="IPR000709">
    <property type="entry name" value="Leu_Ile_Val-bd"/>
</dbReference>
<reference evidence="7 8" key="1">
    <citation type="submission" date="2019-09" db="EMBL/GenBank/DDBJ databases">
        <title>Pimelobacter sp. isolated from Paulinella.</title>
        <authorList>
            <person name="Jeong S.E."/>
        </authorList>
    </citation>
    <scope>NUCLEOTIDE SEQUENCE [LARGE SCALE GENOMIC DNA]</scope>
    <source>
        <strain evidence="7 8">Pch-N</strain>
    </source>
</reference>
<dbReference type="Proteomes" id="UP000449906">
    <property type="component" value="Unassembled WGS sequence"/>
</dbReference>
<dbReference type="AlphaFoldDB" id="A0A7J5DT91"/>
<dbReference type="Gene3D" id="3.40.50.2300">
    <property type="match status" value="2"/>
</dbReference>
<accession>A0A7J5DT91</accession>
<evidence type="ECO:0000256" key="3">
    <source>
        <dbReference type="ARBA" id="ARBA00022729"/>
    </source>
</evidence>
<dbReference type="Pfam" id="PF13458">
    <property type="entry name" value="Peripla_BP_6"/>
    <property type="match status" value="1"/>
</dbReference>
<keyword evidence="4" id="KW-0029">Amino-acid transport</keyword>
<dbReference type="EMBL" id="WBVM01000003">
    <property type="protein sequence ID" value="KAB2808373.1"/>
    <property type="molecule type" value="Genomic_DNA"/>
</dbReference>
<organism evidence="7 8">
    <name type="scientific">Nocardioides simplex</name>
    <name type="common">Arthrobacter simplex</name>
    <dbReference type="NCBI Taxonomy" id="2045"/>
    <lineage>
        <taxon>Bacteria</taxon>
        <taxon>Bacillati</taxon>
        <taxon>Actinomycetota</taxon>
        <taxon>Actinomycetes</taxon>
        <taxon>Propionibacteriales</taxon>
        <taxon>Nocardioidaceae</taxon>
        <taxon>Pimelobacter</taxon>
    </lineage>
</organism>
<evidence type="ECO:0000259" key="6">
    <source>
        <dbReference type="Pfam" id="PF13458"/>
    </source>
</evidence>
<dbReference type="InterPro" id="IPR028081">
    <property type="entry name" value="Leu-bd"/>
</dbReference>
<dbReference type="PRINTS" id="PR00337">
    <property type="entry name" value="LEUILEVALBP"/>
</dbReference>
<evidence type="ECO:0000313" key="7">
    <source>
        <dbReference type="EMBL" id="KAB2808373.1"/>
    </source>
</evidence>
<comment type="caution">
    <text evidence="7">The sequence shown here is derived from an EMBL/GenBank/DDBJ whole genome shotgun (WGS) entry which is preliminary data.</text>
</comment>
<dbReference type="CDD" id="cd06343">
    <property type="entry name" value="PBP1_ABC_ligand_binding-like"/>
    <property type="match status" value="1"/>
</dbReference>
<evidence type="ECO:0000313" key="8">
    <source>
        <dbReference type="Proteomes" id="UP000449906"/>
    </source>
</evidence>
<feature type="domain" description="Leucine-binding protein" evidence="6">
    <location>
        <begin position="38"/>
        <end position="377"/>
    </location>
</feature>
<feature type="chain" id="PRO_5029848840" evidence="5">
    <location>
        <begin position="25"/>
        <end position="388"/>
    </location>
</feature>
<proteinExistence type="inferred from homology"/>
<keyword evidence="2" id="KW-0813">Transport</keyword>
<dbReference type="SUPFAM" id="SSF53822">
    <property type="entry name" value="Periplasmic binding protein-like I"/>
    <property type="match status" value="1"/>
</dbReference>
<dbReference type="PANTHER" id="PTHR47235:SF1">
    <property type="entry name" value="BLR6548 PROTEIN"/>
    <property type="match status" value="1"/>
</dbReference>
<dbReference type="PANTHER" id="PTHR47235">
    <property type="entry name" value="BLR6548 PROTEIN"/>
    <property type="match status" value="1"/>
</dbReference>
<feature type="signal peptide" evidence="5">
    <location>
        <begin position="1"/>
        <end position="24"/>
    </location>
</feature>
<protein>
    <submittedName>
        <fullName evidence="7">ABC transporter substrate-binding protein</fullName>
    </submittedName>
</protein>
<name>A0A7J5DT91_NOCSI</name>
<evidence type="ECO:0000256" key="1">
    <source>
        <dbReference type="ARBA" id="ARBA00010062"/>
    </source>
</evidence>
<evidence type="ECO:0000256" key="4">
    <source>
        <dbReference type="ARBA" id="ARBA00022970"/>
    </source>
</evidence>
<gene>
    <name evidence="7" type="ORF">F9L07_22935</name>
</gene>
<dbReference type="GO" id="GO:0006865">
    <property type="term" value="P:amino acid transport"/>
    <property type="evidence" value="ECO:0007669"/>
    <property type="project" value="UniProtKB-KW"/>
</dbReference>
<evidence type="ECO:0000256" key="5">
    <source>
        <dbReference type="SAM" id="SignalP"/>
    </source>
</evidence>
<dbReference type="InterPro" id="IPR028082">
    <property type="entry name" value="Peripla_BP_I"/>
</dbReference>
<comment type="similarity">
    <text evidence="1">Belongs to the leucine-binding protein family.</text>
</comment>